<dbReference type="EMBL" id="KZ107842">
    <property type="protein sequence ID" value="OSS50209.1"/>
    <property type="molecule type" value="Genomic_DNA"/>
</dbReference>
<organism evidence="3 4">
    <name type="scientific">Epicoccum nigrum</name>
    <name type="common">Soil fungus</name>
    <name type="synonym">Epicoccum purpurascens</name>
    <dbReference type="NCBI Taxonomy" id="105696"/>
    <lineage>
        <taxon>Eukaryota</taxon>
        <taxon>Fungi</taxon>
        <taxon>Dikarya</taxon>
        <taxon>Ascomycota</taxon>
        <taxon>Pezizomycotina</taxon>
        <taxon>Dothideomycetes</taxon>
        <taxon>Pleosporomycetidae</taxon>
        <taxon>Pleosporales</taxon>
        <taxon>Pleosporineae</taxon>
        <taxon>Didymellaceae</taxon>
        <taxon>Epicoccum</taxon>
    </lineage>
</organism>
<evidence type="ECO:0000256" key="1">
    <source>
        <dbReference type="SAM" id="MobiDB-lite"/>
    </source>
</evidence>
<protein>
    <recommendedName>
        <fullName evidence="2">A-kinase anchor protein 7-like phosphoesterase domain-containing protein</fullName>
    </recommendedName>
</protein>
<evidence type="ECO:0000259" key="2">
    <source>
        <dbReference type="Pfam" id="PF10469"/>
    </source>
</evidence>
<dbReference type="PANTHER" id="PTHR13360:SF1">
    <property type="entry name" value="ACTIVATING SIGNAL COINTEGRATOR 1 COMPLEX SUBUNIT 1"/>
    <property type="match status" value="1"/>
</dbReference>
<keyword evidence="4" id="KW-1185">Reference proteome</keyword>
<dbReference type="Gene3D" id="3.90.1140.10">
    <property type="entry name" value="Cyclic phosphodiesterase"/>
    <property type="match status" value="1"/>
</dbReference>
<feature type="region of interest" description="Disordered" evidence="1">
    <location>
        <begin position="162"/>
        <end position="181"/>
    </location>
</feature>
<evidence type="ECO:0000313" key="3">
    <source>
        <dbReference type="EMBL" id="OSS50209.1"/>
    </source>
</evidence>
<feature type="compositionally biased region" description="Basic and acidic residues" evidence="1">
    <location>
        <begin position="295"/>
        <end position="306"/>
    </location>
</feature>
<feature type="region of interest" description="Disordered" evidence="1">
    <location>
        <begin position="24"/>
        <end position="61"/>
    </location>
</feature>
<dbReference type="GO" id="GO:0005634">
    <property type="term" value="C:nucleus"/>
    <property type="evidence" value="ECO:0007669"/>
    <property type="project" value="TreeGrafter"/>
</dbReference>
<reference evidence="3 4" key="1">
    <citation type="journal article" date="2017" name="Genome Announc.">
        <title>Genome sequence of the saprophytic ascomycete Epicoccum nigrum ICMP 19927 strain isolated from New Zealand.</title>
        <authorList>
            <person name="Fokin M."/>
            <person name="Fleetwood D."/>
            <person name="Weir B.S."/>
            <person name="Villas-Boas S.G."/>
        </authorList>
    </citation>
    <scope>NUCLEOTIDE SEQUENCE [LARGE SCALE GENOMIC DNA]</scope>
    <source>
        <strain evidence="3 4">ICMP 19927</strain>
    </source>
</reference>
<feature type="domain" description="A-kinase anchor protein 7-like phosphoesterase" evidence="2">
    <location>
        <begin position="63"/>
        <end position="347"/>
    </location>
</feature>
<feature type="compositionally biased region" description="Low complexity" evidence="1">
    <location>
        <begin position="28"/>
        <end position="43"/>
    </location>
</feature>
<feature type="compositionally biased region" description="Polar residues" evidence="1">
    <location>
        <begin position="170"/>
        <end position="180"/>
    </location>
</feature>
<gene>
    <name evidence="3" type="ORF">B5807_05174</name>
</gene>
<sequence>MGKKKAKSEYNDFLDDTRYQTTNEIRSTLHSSTSLTRTVSLPTDKQPSHQRNSKPKTRNPQLTHFLCLPLVTSSNRAQLDDALTQLRHDVERLTPVPPKAVRPVGTLHLTLGVMSLSPSQLSDAIAHLQGLELGRLLRGITTKKMAEEASEASQTQANAIGENGGAVAHPTSTLPASKNAMSGADLDPDVLVVQLRGLMPMQKPRQTSVLYAEPYDKSGRLMRFSESVRSSFEENGWVLEDKRGLKLHATTLNTIYAKDRRARKDRVDEAGGTLNAEKGSGEGSADVGKQGVSQEENKANGEEDVRQNTKSWMRFDAEALMQAYDGFVWTNDVRIDRVQICKMGAKKILHEETGETIDEQYEVVAESRL</sequence>
<evidence type="ECO:0000313" key="4">
    <source>
        <dbReference type="Proteomes" id="UP000193240"/>
    </source>
</evidence>
<dbReference type="InParanoid" id="A0A1Y2M300"/>
<proteinExistence type="predicted"/>
<dbReference type="STRING" id="105696.A0A1Y2M300"/>
<dbReference type="GO" id="GO:0006307">
    <property type="term" value="P:DNA alkylation repair"/>
    <property type="evidence" value="ECO:0007669"/>
    <property type="project" value="InterPro"/>
</dbReference>
<dbReference type="AlphaFoldDB" id="A0A1Y2M300"/>
<dbReference type="InterPro" id="IPR009210">
    <property type="entry name" value="ASCC1"/>
</dbReference>
<feature type="region of interest" description="Disordered" evidence="1">
    <location>
        <begin position="271"/>
        <end position="306"/>
    </location>
</feature>
<dbReference type="Pfam" id="PF10469">
    <property type="entry name" value="AKAP7_NLS"/>
    <property type="match status" value="1"/>
</dbReference>
<dbReference type="InterPro" id="IPR019510">
    <property type="entry name" value="AKAP7-like_phosphoesterase"/>
</dbReference>
<accession>A0A1Y2M300</accession>
<name>A0A1Y2M300_EPING</name>
<dbReference type="Proteomes" id="UP000193240">
    <property type="component" value="Unassembled WGS sequence"/>
</dbReference>
<dbReference type="PANTHER" id="PTHR13360">
    <property type="entry name" value="ACTIVATING SIGNAL COINTEGRATOR 1 COMPLEX SUBUNIT 1"/>
    <property type="match status" value="1"/>
</dbReference>
<dbReference type="GO" id="GO:0006355">
    <property type="term" value="P:regulation of DNA-templated transcription"/>
    <property type="evidence" value="ECO:0007669"/>
    <property type="project" value="TreeGrafter"/>
</dbReference>
<dbReference type="OMA" id="LYPFCVK"/>